<evidence type="ECO:0000313" key="1">
    <source>
        <dbReference type="EMBL" id="SAM71553.1"/>
    </source>
</evidence>
<name>A0A1C3H708_9GAMM</name>
<dbReference type="RefSeq" id="WP_079542077.1">
    <property type="nucleotide sequence ID" value="NZ_CAUPBE010000013.1"/>
</dbReference>
<accession>A0A1C3H708</accession>
<dbReference type="AlphaFoldDB" id="A0A1C3H708"/>
<evidence type="ECO:0000313" key="2">
    <source>
        <dbReference type="Proteomes" id="UP000190837"/>
    </source>
</evidence>
<reference evidence="2" key="1">
    <citation type="submission" date="2016-04" db="EMBL/GenBank/DDBJ databases">
        <authorList>
            <person name="Tagini F."/>
        </authorList>
    </citation>
    <scope>NUCLEOTIDE SEQUENCE [LARGE SCALE GENOMIC DNA]</scope>
    <source>
        <strain evidence="2">CHUV0807</strain>
    </source>
</reference>
<protein>
    <submittedName>
        <fullName evidence="1">Uncharacterized protein</fullName>
    </submittedName>
</protein>
<gene>
    <name evidence="1" type="ORF">CHUV0807_2339</name>
</gene>
<sequence length="248" mass="27037">MSLRGKKYSGDLYGRKFGSTDPAVKLGNLTSLTFEKSSDTEELQSTGKNDYGQAIESVTKPGVTKIKMEFNTFDKSAMARALMGEAVDLTTTPKTVTDEALVATVGQWLKLAEQDIDPAGITLKAGAGGTAVPAEHFEVNARLGMVRLIAGKTTVQDKDPLKISYKTKGSKGFAIDADTVQRFDMELYLDGRDRITGEEGILNIWHAALQSDGNLDWLSDDWWKNGVSGTALKPADKPSPYRFTQFTE</sequence>
<dbReference type="Proteomes" id="UP000190837">
    <property type="component" value="Unassembled WGS sequence"/>
</dbReference>
<proteinExistence type="predicted"/>
<dbReference type="EMBL" id="FKLO01000080">
    <property type="protein sequence ID" value="SAM71553.1"/>
    <property type="molecule type" value="Genomic_DNA"/>
</dbReference>
<organism evidence="1 2">
    <name type="scientific">Cardiobacterium hominis</name>
    <dbReference type="NCBI Taxonomy" id="2718"/>
    <lineage>
        <taxon>Bacteria</taxon>
        <taxon>Pseudomonadati</taxon>
        <taxon>Pseudomonadota</taxon>
        <taxon>Gammaproteobacteria</taxon>
        <taxon>Cardiobacteriales</taxon>
        <taxon>Cardiobacteriaceae</taxon>
        <taxon>Cardiobacterium</taxon>
    </lineage>
</organism>